<proteinExistence type="predicted"/>
<dbReference type="EMBL" id="FONT01000001">
    <property type="protein sequence ID" value="SFE26318.1"/>
    <property type="molecule type" value="Genomic_DNA"/>
</dbReference>
<evidence type="ECO:0000313" key="2">
    <source>
        <dbReference type="Proteomes" id="UP000199516"/>
    </source>
</evidence>
<protein>
    <submittedName>
        <fullName evidence="1">Uncharacterized protein</fullName>
    </submittedName>
</protein>
<name>A0A1I1Z4Z3_9BACI</name>
<gene>
    <name evidence="1" type="ORF">SAMN05192532_10121</name>
</gene>
<keyword evidence="2" id="KW-1185">Reference proteome</keyword>
<organism evidence="1 2">
    <name type="scientific">Alteribacillus iranensis</name>
    <dbReference type="NCBI Taxonomy" id="930128"/>
    <lineage>
        <taxon>Bacteria</taxon>
        <taxon>Bacillati</taxon>
        <taxon>Bacillota</taxon>
        <taxon>Bacilli</taxon>
        <taxon>Bacillales</taxon>
        <taxon>Bacillaceae</taxon>
        <taxon>Alteribacillus</taxon>
    </lineage>
</organism>
<accession>A0A1I1Z4Z3</accession>
<sequence>MVMWNKMHMHHLCKQHVGKYVAVQTVNQEQIHGFVEDVDDDHVYMVVPDNNYPTGPSNPMHPMTSPHGNMTDDSTKPYPHNRQYYGYYGGYPGWGYGPAPYSGFRRLVLPLTALVALSTLPYF</sequence>
<reference evidence="1 2" key="1">
    <citation type="submission" date="2016-10" db="EMBL/GenBank/DDBJ databases">
        <authorList>
            <person name="de Groot N.N."/>
        </authorList>
    </citation>
    <scope>NUCLEOTIDE SEQUENCE [LARGE SCALE GENOMIC DNA]</scope>
    <source>
        <strain evidence="1 2">DSM 23995</strain>
    </source>
</reference>
<dbReference type="AlphaFoldDB" id="A0A1I1Z4Z3"/>
<dbReference type="Proteomes" id="UP000199516">
    <property type="component" value="Unassembled WGS sequence"/>
</dbReference>
<dbReference type="STRING" id="930128.SAMN05192532_10121"/>
<evidence type="ECO:0000313" key="1">
    <source>
        <dbReference type="EMBL" id="SFE26318.1"/>
    </source>
</evidence>